<dbReference type="GO" id="GO:0016020">
    <property type="term" value="C:membrane"/>
    <property type="evidence" value="ECO:0007669"/>
    <property type="project" value="UniProtKB-SubCell"/>
</dbReference>
<gene>
    <name evidence="4" type="ORF">U9M48_004615</name>
</gene>
<dbReference type="InterPro" id="IPR032675">
    <property type="entry name" value="LRR_dom_sf"/>
</dbReference>
<feature type="non-terminal residue" evidence="4">
    <location>
        <position position="153"/>
    </location>
</feature>
<feature type="non-terminal residue" evidence="4">
    <location>
        <position position="1"/>
    </location>
</feature>
<dbReference type="PANTHER" id="PTHR48053">
    <property type="entry name" value="LEUCINE RICH REPEAT FAMILY PROTEIN, EXPRESSED"/>
    <property type="match status" value="1"/>
</dbReference>
<dbReference type="InterPro" id="IPR051716">
    <property type="entry name" value="Plant_RL_S/T_kinase"/>
</dbReference>
<keyword evidence="2" id="KW-0732">Signal</keyword>
<dbReference type="AlphaFoldDB" id="A0AAQ3PN11"/>
<dbReference type="GO" id="GO:0004674">
    <property type="term" value="F:protein serine/threonine kinase activity"/>
    <property type="evidence" value="ECO:0007669"/>
    <property type="project" value="UniProtKB-EC"/>
</dbReference>
<dbReference type="Proteomes" id="UP001341281">
    <property type="component" value="Chromosome 01"/>
</dbReference>
<keyword evidence="3" id="KW-0675">Receptor</keyword>
<sequence>WYDNLKLLDLLSNKLQGALPDGLGNLKQLVVMKLQMNNLSAYIPNSFSNMKKLEICKAKWKDSSSISSMQSLLTLALGINELTGLQELPSSMGTLSNLVFLDLSDSNLSGQVPSCKPAKFIILFLSYNQLSGPLPDFPRWVMLNLSRNPGLKK</sequence>
<organism evidence="4 5">
    <name type="scientific">Paspalum notatum var. saurae</name>
    <dbReference type="NCBI Taxonomy" id="547442"/>
    <lineage>
        <taxon>Eukaryota</taxon>
        <taxon>Viridiplantae</taxon>
        <taxon>Streptophyta</taxon>
        <taxon>Embryophyta</taxon>
        <taxon>Tracheophyta</taxon>
        <taxon>Spermatophyta</taxon>
        <taxon>Magnoliopsida</taxon>
        <taxon>Liliopsida</taxon>
        <taxon>Poales</taxon>
        <taxon>Poaceae</taxon>
        <taxon>PACMAD clade</taxon>
        <taxon>Panicoideae</taxon>
        <taxon>Andropogonodae</taxon>
        <taxon>Paspaleae</taxon>
        <taxon>Paspalinae</taxon>
        <taxon>Paspalum</taxon>
    </lineage>
</organism>
<evidence type="ECO:0000256" key="2">
    <source>
        <dbReference type="ARBA" id="ARBA00022729"/>
    </source>
</evidence>
<accession>A0AAQ3PN11</accession>
<dbReference type="EMBL" id="CP144745">
    <property type="protein sequence ID" value="WVZ53710.1"/>
    <property type="molecule type" value="Genomic_DNA"/>
</dbReference>
<evidence type="ECO:0000256" key="3">
    <source>
        <dbReference type="ARBA" id="ARBA00023170"/>
    </source>
</evidence>
<comment type="subcellular location">
    <subcellularLocation>
        <location evidence="1">Membrane</location>
        <topology evidence="1">Single-pass membrane protein</topology>
    </subcellularLocation>
</comment>
<evidence type="ECO:0000313" key="4">
    <source>
        <dbReference type="EMBL" id="WVZ53710.1"/>
    </source>
</evidence>
<dbReference type="Gene3D" id="3.80.10.10">
    <property type="entry name" value="Ribonuclease Inhibitor"/>
    <property type="match status" value="2"/>
</dbReference>
<dbReference type="SUPFAM" id="SSF52058">
    <property type="entry name" value="L domain-like"/>
    <property type="match status" value="1"/>
</dbReference>
<evidence type="ECO:0000256" key="1">
    <source>
        <dbReference type="ARBA" id="ARBA00004167"/>
    </source>
</evidence>
<proteinExistence type="predicted"/>
<dbReference type="InterPro" id="IPR001611">
    <property type="entry name" value="Leu-rich_rpt"/>
</dbReference>
<name>A0AAQ3PN11_PASNO</name>
<reference evidence="4 5" key="1">
    <citation type="submission" date="2024-02" db="EMBL/GenBank/DDBJ databases">
        <title>High-quality chromosome-scale genome assembly of Pensacola bahiagrass (Paspalum notatum Flugge var. saurae).</title>
        <authorList>
            <person name="Vega J.M."/>
            <person name="Podio M."/>
            <person name="Orjuela J."/>
            <person name="Siena L.A."/>
            <person name="Pessino S.C."/>
            <person name="Combes M.C."/>
            <person name="Mariac C."/>
            <person name="Albertini E."/>
            <person name="Pupilli F."/>
            <person name="Ortiz J.P.A."/>
            <person name="Leblanc O."/>
        </authorList>
    </citation>
    <scope>NUCLEOTIDE SEQUENCE [LARGE SCALE GENOMIC DNA]</scope>
    <source>
        <strain evidence="4">R1</strain>
        <tissue evidence="4">Leaf</tissue>
    </source>
</reference>
<dbReference type="PANTHER" id="PTHR48053:SF71">
    <property type="entry name" value="LEUCINE RICH REPEAT FAMILY PROTEIN, EXPRESSED"/>
    <property type="match status" value="1"/>
</dbReference>
<keyword evidence="5" id="KW-1185">Reference proteome</keyword>
<evidence type="ECO:0000313" key="5">
    <source>
        <dbReference type="Proteomes" id="UP001341281"/>
    </source>
</evidence>
<protein>
    <submittedName>
        <fullName evidence="4">Uncharacterized protein</fullName>
    </submittedName>
</protein>
<dbReference type="Pfam" id="PF00560">
    <property type="entry name" value="LRR_1"/>
    <property type="match status" value="2"/>
</dbReference>